<evidence type="ECO:0000256" key="5">
    <source>
        <dbReference type="PIRSR" id="PIRSR600821-50"/>
    </source>
</evidence>
<dbReference type="Gene3D" id="3.20.20.10">
    <property type="entry name" value="Alanine racemase"/>
    <property type="match status" value="1"/>
</dbReference>
<dbReference type="Pfam" id="PF00842">
    <property type="entry name" value="Ala_racemase_C"/>
    <property type="match status" value="1"/>
</dbReference>
<dbReference type="FunFam" id="3.20.20.10:FF:000002">
    <property type="entry name" value="Alanine racemase"/>
    <property type="match status" value="1"/>
</dbReference>
<evidence type="ECO:0000256" key="1">
    <source>
        <dbReference type="ARBA" id="ARBA00001933"/>
    </source>
</evidence>
<dbReference type="EC" id="5.1.1.1" evidence="4"/>
<feature type="active site" description="Proton acceptor; specific for D-alanine" evidence="4">
    <location>
        <position position="38"/>
    </location>
</feature>
<feature type="active site" description="Proton acceptor; specific for L-alanine" evidence="4">
    <location>
        <position position="268"/>
    </location>
</feature>
<organism evidence="8 9">
    <name type="scientific">Lachnotalea glycerini</name>
    <dbReference type="NCBI Taxonomy" id="1763509"/>
    <lineage>
        <taxon>Bacteria</taxon>
        <taxon>Bacillati</taxon>
        <taxon>Bacillota</taxon>
        <taxon>Clostridia</taxon>
        <taxon>Lachnospirales</taxon>
        <taxon>Lachnospiraceae</taxon>
        <taxon>Lachnotalea</taxon>
    </lineage>
</organism>
<dbReference type="CDD" id="cd00430">
    <property type="entry name" value="PLPDE_III_AR"/>
    <property type="match status" value="1"/>
</dbReference>
<dbReference type="EMBL" id="QICS01000001">
    <property type="protein sequence ID" value="PXV95769.1"/>
    <property type="molecule type" value="Genomic_DNA"/>
</dbReference>
<comment type="similarity">
    <text evidence="4">Belongs to the alanine racemase family.</text>
</comment>
<dbReference type="SUPFAM" id="SSF50621">
    <property type="entry name" value="Alanine racemase C-terminal domain-like"/>
    <property type="match status" value="1"/>
</dbReference>
<dbReference type="SMART" id="SM01005">
    <property type="entry name" value="Ala_racemase_C"/>
    <property type="match status" value="1"/>
</dbReference>
<dbReference type="PRINTS" id="PR00992">
    <property type="entry name" value="ALARACEMASE"/>
</dbReference>
<dbReference type="Gene3D" id="2.40.37.10">
    <property type="entry name" value="Lyase, Ornithine Decarboxylase, Chain A, domain 1"/>
    <property type="match status" value="1"/>
</dbReference>
<evidence type="ECO:0000256" key="4">
    <source>
        <dbReference type="HAMAP-Rule" id="MF_01201"/>
    </source>
</evidence>
<dbReference type="PANTHER" id="PTHR30511:SF0">
    <property type="entry name" value="ALANINE RACEMASE, CATABOLIC-RELATED"/>
    <property type="match status" value="1"/>
</dbReference>
<evidence type="ECO:0000259" key="7">
    <source>
        <dbReference type="SMART" id="SM01005"/>
    </source>
</evidence>
<dbReference type="InterPro" id="IPR029066">
    <property type="entry name" value="PLP-binding_barrel"/>
</dbReference>
<dbReference type="InterPro" id="IPR001608">
    <property type="entry name" value="Ala_racemase_N"/>
</dbReference>
<keyword evidence="3 4" id="KW-0413">Isomerase</keyword>
<dbReference type="InterPro" id="IPR000821">
    <property type="entry name" value="Ala_racemase"/>
</dbReference>
<comment type="caution">
    <text evidence="8">The sequence shown here is derived from an EMBL/GenBank/DDBJ whole genome shotgun (WGS) entry which is preliminary data.</text>
</comment>
<dbReference type="SUPFAM" id="SSF51419">
    <property type="entry name" value="PLP-binding barrel"/>
    <property type="match status" value="1"/>
</dbReference>
<evidence type="ECO:0000256" key="3">
    <source>
        <dbReference type="ARBA" id="ARBA00023235"/>
    </source>
</evidence>
<dbReference type="PANTHER" id="PTHR30511">
    <property type="entry name" value="ALANINE RACEMASE"/>
    <property type="match status" value="1"/>
</dbReference>
<dbReference type="UniPathway" id="UPA00042">
    <property type="reaction ID" value="UER00497"/>
</dbReference>
<dbReference type="Proteomes" id="UP000247523">
    <property type="component" value="Unassembled WGS sequence"/>
</dbReference>
<dbReference type="Pfam" id="PF01168">
    <property type="entry name" value="Ala_racemase_N"/>
    <property type="match status" value="1"/>
</dbReference>
<accession>A0A318ES45</accession>
<comment type="catalytic activity">
    <reaction evidence="4">
        <text>L-alanine = D-alanine</text>
        <dbReference type="Rhea" id="RHEA:20249"/>
        <dbReference type="ChEBI" id="CHEBI:57416"/>
        <dbReference type="ChEBI" id="CHEBI:57972"/>
        <dbReference type="EC" id="5.1.1.1"/>
    </reaction>
</comment>
<dbReference type="PROSITE" id="PS00395">
    <property type="entry name" value="ALANINE_RACEMASE"/>
    <property type="match status" value="1"/>
</dbReference>
<dbReference type="InterPro" id="IPR011079">
    <property type="entry name" value="Ala_racemase_C"/>
</dbReference>
<evidence type="ECO:0000256" key="6">
    <source>
        <dbReference type="PIRSR" id="PIRSR600821-52"/>
    </source>
</evidence>
<dbReference type="GO" id="GO:0030632">
    <property type="term" value="P:D-alanine biosynthetic process"/>
    <property type="evidence" value="ECO:0007669"/>
    <property type="project" value="UniProtKB-UniRule"/>
</dbReference>
<comment type="function">
    <text evidence="4">Catalyzes the interconversion of L-alanine and D-alanine. May also act on other amino acids.</text>
</comment>
<proteinExistence type="inferred from homology"/>
<dbReference type="InterPro" id="IPR020622">
    <property type="entry name" value="Ala_racemase_pyridoxalP-BS"/>
</dbReference>
<evidence type="ECO:0000313" key="9">
    <source>
        <dbReference type="Proteomes" id="UP000247523"/>
    </source>
</evidence>
<keyword evidence="2 4" id="KW-0663">Pyridoxal phosphate</keyword>
<evidence type="ECO:0000313" key="8">
    <source>
        <dbReference type="EMBL" id="PXV95769.1"/>
    </source>
</evidence>
<feature type="domain" description="Alanine racemase C-terminal" evidence="7">
    <location>
        <begin position="247"/>
        <end position="375"/>
    </location>
</feature>
<feature type="binding site" evidence="4 6">
    <location>
        <position position="137"/>
    </location>
    <ligand>
        <name>substrate</name>
    </ligand>
</feature>
<dbReference type="AlphaFoldDB" id="A0A318ES45"/>
<dbReference type="InterPro" id="IPR009006">
    <property type="entry name" value="Ala_racemase/Decarboxylase_C"/>
</dbReference>
<protein>
    <recommendedName>
        <fullName evidence="4">Alanine racemase</fullName>
        <ecNumber evidence="4">5.1.1.1</ecNumber>
    </recommendedName>
</protein>
<comment type="pathway">
    <text evidence="4">Amino-acid biosynthesis; D-alanine biosynthesis; D-alanine from L-alanine: step 1/1.</text>
</comment>
<dbReference type="GO" id="GO:0008784">
    <property type="term" value="F:alanine racemase activity"/>
    <property type="evidence" value="ECO:0007669"/>
    <property type="project" value="UniProtKB-UniRule"/>
</dbReference>
<sequence length="389" mass="44095">MEKYKRVYATVNLDAIAFNIQQMKANIDSDTQIIAVIKADGYGHGAVQIAHLIEEYDYIWGFAVATAEEAFILRNHKIAKPILILGYVFHEHYKQLIQEEIHLTVFTFEMAKELSDIAKEVNKKVKVHIKIDTGMRRIGFQCNSDSLMKIKDISKLSNIEIEAAFTHFAKADEADKTSANRQLDLYKQFVSEIEEMGVPIPIKHCSNSAGIMDMRTANMDAVRAGIIIYGLYPSNEVSTDKVMLRPAMELKSHIVHIKEIPKDFGISYGWTWTTNKTTKVATIPVGYADGYPRSLSNQGWVLIKGQKAPILGRICMDQFMVDVTEIENVLPNDEVTLIGKDGELLISVEEISDISGRFNYEFVCDIGKRVPRVFLKNNKIVETKDYFNE</sequence>
<dbReference type="GO" id="GO:0009252">
    <property type="term" value="P:peptidoglycan biosynthetic process"/>
    <property type="evidence" value="ECO:0007669"/>
    <property type="project" value="TreeGrafter"/>
</dbReference>
<gene>
    <name evidence="8" type="ORF">C8E03_101399</name>
</gene>
<feature type="modified residue" description="N6-(pyridoxal phosphate)lysine" evidence="4 5">
    <location>
        <position position="38"/>
    </location>
</feature>
<dbReference type="GO" id="GO:0030170">
    <property type="term" value="F:pyridoxal phosphate binding"/>
    <property type="evidence" value="ECO:0007669"/>
    <property type="project" value="UniProtKB-UniRule"/>
</dbReference>
<dbReference type="RefSeq" id="WP_110290142.1">
    <property type="nucleotide sequence ID" value="NZ_QICS01000001.1"/>
</dbReference>
<comment type="cofactor">
    <cofactor evidence="1 4 5">
        <name>pyridoxal 5'-phosphate</name>
        <dbReference type="ChEBI" id="CHEBI:597326"/>
    </cofactor>
</comment>
<feature type="binding site" evidence="4 6">
    <location>
        <position position="316"/>
    </location>
    <ligand>
        <name>substrate</name>
    </ligand>
</feature>
<dbReference type="NCBIfam" id="TIGR00492">
    <property type="entry name" value="alr"/>
    <property type="match status" value="1"/>
</dbReference>
<dbReference type="GO" id="GO:0005829">
    <property type="term" value="C:cytosol"/>
    <property type="evidence" value="ECO:0007669"/>
    <property type="project" value="TreeGrafter"/>
</dbReference>
<name>A0A318ES45_9FIRM</name>
<reference evidence="8 9" key="1">
    <citation type="submission" date="2018-05" db="EMBL/GenBank/DDBJ databases">
        <title>Genomic Encyclopedia of Type Strains, Phase IV (KMG-IV): sequencing the most valuable type-strain genomes for metagenomic binning, comparative biology and taxonomic classification.</title>
        <authorList>
            <person name="Goeker M."/>
        </authorList>
    </citation>
    <scope>NUCLEOTIDE SEQUENCE [LARGE SCALE GENOMIC DNA]</scope>
    <source>
        <strain evidence="8 9">DSM 28816</strain>
    </source>
</reference>
<evidence type="ECO:0000256" key="2">
    <source>
        <dbReference type="ARBA" id="ARBA00022898"/>
    </source>
</evidence>
<dbReference type="HAMAP" id="MF_01201">
    <property type="entry name" value="Ala_racemase"/>
    <property type="match status" value="1"/>
</dbReference>